<accession>A0ABM0GQ11</accession>
<comment type="subcellular location">
    <subcellularLocation>
        <location evidence="1">Membrane</location>
        <topology evidence="1">Multi-pass membrane protein</topology>
    </subcellularLocation>
</comment>
<dbReference type="InterPro" id="IPR003930">
    <property type="entry name" value="K_chnl_Ca-activ_BK_bsu"/>
</dbReference>
<keyword evidence="6 9" id="KW-0472">Membrane</keyword>
<feature type="transmembrane region" description="Helical" evidence="9">
    <location>
        <begin position="12"/>
        <end position="34"/>
    </location>
</feature>
<sequence length="234" mass="26520">MRTRSHKYLVGIVVALITLLLASVALFVCVYVVVRPSLQKITTEAFQVTNCTVFNTTSHVKDCTLQCAHGYNCPSSYKCDIIRVIYDVNGSGNSTETRNSVLYDELRTLNSETQCSLGTPCPDKKDIDVIKADIFNFTSMWGKRESTYECYHDNENNVVLKVDSDVSDGHKIQVFHAIFWPTAVMVFSIVSCGYFQYRRNKMEKRLQEYVDRLGLHGNGPSNVIYQKLETTSPL</sequence>
<evidence type="ECO:0000256" key="5">
    <source>
        <dbReference type="ARBA" id="ARBA00023065"/>
    </source>
</evidence>
<evidence type="ECO:0000256" key="7">
    <source>
        <dbReference type="ARBA" id="ARBA00023180"/>
    </source>
</evidence>
<gene>
    <name evidence="11" type="primary">LOC100376470</name>
</gene>
<evidence type="ECO:0000256" key="1">
    <source>
        <dbReference type="ARBA" id="ARBA00004141"/>
    </source>
</evidence>
<protein>
    <submittedName>
        <fullName evidence="11">Uncharacterized protein LOC100376470</fullName>
    </submittedName>
</protein>
<dbReference type="PANTHER" id="PTHR10258:SF8">
    <property type="entry name" value="CALCIUM-ACTIVATED POTASSIUM CHANNEL BK ALPHA SUBUNIT DOMAIN-CONTAINING PROTEIN"/>
    <property type="match status" value="1"/>
</dbReference>
<proteinExistence type="predicted"/>
<dbReference type="GeneID" id="100376470"/>
<evidence type="ECO:0000256" key="4">
    <source>
        <dbReference type="ARBA" id="ARBA00022989"/>
    </source>
</evidence>
<name>A0ABM0GQ11_SACKO</name>
<keyword evidence="8" id="KW-0407">Ion channel</keyword>
<evidence type="ECO:0000256" key="8">
    <source>
        <dbReference type="ARBA" id="ARBA00023303"/>
    </source>
</evidence>
<keyword evidence="3 9" id="KW-0812">Transmembrane</keyword>
<organism evidence="10 11">
    <name type="scientific">Saccoglossus kowalevskii</name>
    <name type="common">Acorn worm</name>
    <dbReference type="NCBI Taxonomy" id="10224"/>
    <lineage>
        <taxon>Eukaryota</taxon>
        <taxon>Metazoa</taxon>
        <taxon>Hemichordata</taxon>
        <taxon>Enteropneusta</taxon>
        <taxon>Harrimaniidae</taxon>
        <taxon>Saccoglossus</taxon>
    </lineage>
</organism>
<keyword evidence="2" id="KW-0813">Transport</keyword>
<evidence type="ECO:0000256" key="3">
    <source>
        <dbReference type="ARBA" id="ARBA00022692"/>
    </source>
</evidence>
<evidence type="ECO:0000313" key="11">
    <source>
        <dbReference type="RefSeq" id="XP_002734801.1"/>
    </source>
</evidence>
<evidence type="ECO:0000256" key="6">
    <source>
        <dbReference type="ARBA" id="ARBA00023136"/>
    </source>
</evidence>
<keyword evidence="5" id="KW-0406">Ion transport</keyword>
<evidence type="ECO:0000313" key="10">
    <source>
        <dbReference type="Proteomes" id="UP000694865"/>
    </source>
</evidence>
<dbReference type="RefSeq" id="XP_002734801.1">
    <property type="nucleotide sequence ID" value="XM_002734755.2"/>
</dbReference>
<dbReference type="PANTHER" id="PTHR10258">
    <property type="entry name" value="CALCIUM-ACTIVATED POTASSIUM CHANNEL SUBUNIT BETA"/>
    <property type="match status" value="1"/>
</dbReference>
<keyword evidence="10" id="KW-1185">Reference proteome</keyword>
<keyword evidence="4 9" id="KW-1133">Transmembrane helix</keyword>
<evidence type="ECO:0000256" key="2">
    <source>
        <dbReference type="ARBA" id="ARBA00022448"/>
    </source>
</evidence>
<feature type="transmembrane region" description="Helical" evidence="9">
    <location>
        <begin position="178"/>
        <end position="197"/>
    </location>
</feature>
<dbReference type="Pfam" id="PF03185">
    <property type="entry name" value="CaKB"/>
    <property type="match status" value="1"/>
</dbReference>
<evidence type="ECO:0000256" key="9">
    <source>
        <dbReference type="SAM" id="Phobius"/>
    </source>
</evidence>
<reference evidence="11" key="1">
    <citation type="submission" date="2025-08" db="UniProtKB">
        <authorList>
            <consortium name="RefSeq"/>
        </authorList>
    </citation>
    <scope>IDENTIFICATION</scope>
    <source>
        <tissue evidence="11">Testes</tissue>
    </source>
</reference>
<keyword evidence="7" id="KW-0325">Glycoprotein</keyword>
<dbReference type="Proteomes" id="UP000694865">
    <property type="component" value="Unplaced"/>
</dbReference>